<accession>A0A0C2I8B1</accession>
<evidence type="ECO:0000313" key="2">
    <source>
        <dbReference type="Proteomes" id="UP000031668"/>
    </source>
</evidence>
<proteinExistence type="predicted"/>
<keyword evidence="2" id="KW-1185">Reference proteome</keyword>
<dbReference type="OrthoDB" id="1101576at2759"/>
<dbReference type="EMBL" id="JWZT01005339">
    <property type="protein sequence ID" value="KII61473.1"/>
    <property type="molecule type" value="Genomic_DNA"/>
</dbReference>
<sequence>MNDNNQKLNTVIKRKGEGFLCREYKSDWVDSSMLVPNSFGKHLYLICGICVSHIQIFNLDSHITKKHSEINDKYPLKSDLRKENSTVITNANEHSKSAALASYDFALLLACKKNPFTEAEEIIKPAPNISA</sequence>
<protein>
    <submittedName>
        <fullName evidence="1">Uncharacterized protein</fullName>
    </submittedName>
</protein>
<name>A0A0C2I8B1_THEKT</name>
<reference evidence="1 2" key="1">
    <citation type="journal article" date="2014" name="Genome Biol. Evol.">
        <title>The genome of the myxosporean Thelohanellus kitauei shows adaptations to nutrient acquisition within its fish host.</title>
        <authorList>
            <person name="Yang Y."/>
            <person name="Xiong J."/>
            <person name="Zhou Z."/>
            <person name="Huo F."/>
            <person name="Miao W."/>
            <person name="Ran C."/>
            <person name="Liu Y."/>
            <person name="Zhang J."/>
            <person name="Feng J."/>
            <person name="Wang M."/>
            <person name="Wang M."/>
            <person name="Wang L."/>
            <person name="Yao B."/>
        </authorList>
    </citation>
    <scope>NUCLEOTIDE SEQUENCE [LARGE SCALE GENOMIC DNA]</scope>
    <source>
        <strain evidence="1">Wuqing</strain>
    </source>
</reference>
<dbReference type="AlphaFoldDB" id="A0A0C2I8B1"/>
<organism evidence="1 2">
    <name type="scientific">Thelohanellus kitauei</name>
    <name type="common">Myxosporean</name>
    <dbReference type="NCBI Taxonomy" id="669202"/>
    <lineage>
        <taxon>Eukaryota</taxon>
        <taxon>Metazoa</taxon>
        <taxon>Cnidaria</taxon>
        <taxon>Myxozoa</taxon>
        <taxon>Myxosporea</taxon>
        <taxon>Bivalvulida</taxon>
        <taxon>Platysporina</taxon>
        <taxon>Myxobolidae</taxon>
        <taxon>Thelohanellus</taxon>
    </lineage>
</organism>
<gene>
    <name evidence="1" type="ORF">RF11_12889</name>
</gene>
<evidence type="ECO:0000313" key="1">
    <source>
        <dbReference type="EMBL" id="KII61473.1"/>
    </source>
</evidence>
<dbReference type="Proteomes" id="UP000031668">
    <property type="component" value="Unassembled WGS sequence"/>
</dbReference>
<comment type="caution">
    <text evidence="1">The sequence shown here is derived from an EMBL/GenBank/DDBJ whole genome shotgun (WGS) entry which is preliminary data.</text>
</comment>